<dbReference type="Proteomes" id="UP000292082">
    <property type="component" value="Unassembled WGS sequence"/>
</dbReference>
<feature type="transmembrane region" description="Helical" evidence="1">
    <location>
        <begin position="130"/>
        <end position="151"/>
    </location>
</feature>
<keyword evidence="1" id="KW-0472">Membrane</keyword>
<proteinExistence type="predicted"/>
<dbReference type="AlphaFoldDB" id="A0A4Q9NAI9"/>
<keyword evidence="1" id="KW-1133">Transmembrane helix</keyword>
<dbReference type="PANTHER" id="PTHR40465:SF1">
    <property type="entry name" value="DUF6534 DOMAIN-CONTAINING PROTEIN"/>
    <property type="match status" value="1"/>
</dbReference>
<evidence type="ECO:0000256" key="1">
    <source>
        <dbReference type="SAM" id="Phobius"/>
    </source>
</evidence>
<dbReference type="EMBL" id="ML143530">
    <property type="protein sequence ID" value="TBU22706.1"/>
    <property type="molecule type" value="Genomic_DNA"/>
</dbReference>
<feature type="transmembrane region" description="Helical" evidence="1">
    <location>
        <begin position="232"/>
        <end position="254"/>
    </location>
</feature>
<dbReference type="EMBL" id="ML145113">
    <property type="protein sequence ID" value="TBU59501.1"/>
    <property type="molecule type" value="Genomic_DNA"/>
</dbReference>
<protein>
    <recommendedName>
        <fullName evidence="2">DUF6534 domain-containing protein</fullName>
    </recommendedName>
</protein>
<dbReference type="PANTHER" id="PTHR40465">
    <property type="entry name" value="CHROMOSOME 1, WHOLE GENOME SHOTGUN SEQUENCE"/>
    <property type="match status" value="1"/>
</dbReference>
<feature type="transmembrane region" description="Helical" evidence="1">
    <location>
        <begin position="53"/>
        <end position="77"/>
    </location>
</feature>
<dbReference type="InterPro" id="IPR045339">
    <property type="entry name" value="DUF6534"/>
</dbReference>
<feature type="domain" description="DUF6534" evidence="2">
    <location>
        <begin position="173"/>
        <end position="259"/>
    </location>
</feature>
<evidence type="ECO:0000259" key="2">
    <source>
        <dbReference type="Pfam" id="PF20152"/>
    </source>
</evidence>
<keyword evidence="5" id="KW-1185">Reference proteome</keyword>
<feature type="transmembrane region" description="Helical" evidence="1">
    <location>
        <begin position="163"/>
        <end position="187"/>
    </location>
</feature>
<evidence type="ECO:0000313" key="4">
    <source>
        <dbReference type="EMBL" id="TBU59501.1"/>
    </source>
</evidence>
<gene>
    <name evidence="4" type="ORF">BD310DRAFT_976539</name>
    <name evidence="3" type="ORF">BD311DRAFT_811304</name>
</gene>
<feature type="transmembrane region" description="Helical" evidence="1">
    <location>
        <begin position="16"/>
        <end position="41"/>
    </location>
</feature>
<name>A0A4Q9NAI9_9APHY</name>
<evidence type="ECO:0000313" key="5">
    <source>
        <dbReference type="Proteomes" id="UP000292082"/>
    </source>
</evidence>
<accession>A0A4Q9NAI9</accession>
<reference evidence="4 5" key="1">
    <citation type="submission" date="2019-01" db="EMBL/GenBank/DDBJ databases">
        <title>Draft genome sequences of three monokaryotic isolates of the white-rot basidiomycete fungus Dichomitus squalens.</title>
        <authorList>
            <consortium name="DOE Joint Genome Institute"/>
            <person name="Lopez S.C."/>
            <person name="Andreopoulos B."/>
            <person name="Pangilinan J."/>
            <person name="Lipzen A."/>
            <person name="Riley R."/>
            <person name="Ahrendt S."/>
            <person name="Ng V."/>
            <person name="Barry K."/>
            <person name="Daum C."/>
            <person name="Grigoriev I.V."/>
            <person name="Hilden K.S."/>
            <person name="Makela M.R."/>
            <person name="de Vries R.P."/>
        </authorList>
    </citation>
    <scope>NUCLEOTIDE SEQUENCE [LARGE SCALE GENOMIC DNA]</scope>
    <source>
        <strain evidence="4 5">CBS 464.89</strain>
        <strain evidence="3">OM18370.1</strain>
    </source>
</reference>
<feature type="transmembrane region" description="Helical" evidence="1">
    <location>
        <begin position="207"/>
        <end position="226"/>
    </location>
</feature>
<evidence type="ECO:0000313" key="3">
    <source>
        <dbReference type="EMBL" id="TBU22706.1"/>
    </source>
</evidence>
<dbReference type="Proteomes" id="UP000292957">
    <property type="component" value="Unassembled WGS sequence"/>
</dbReference>
<keyword evidence="1" id="KW-0812">Transmembrane</keyword>
<dbReference type="OrthoDB" id="3190888at2759"/>
<sequence length="348" mass="38172">MASSALLKLIDLNATFGALFIGFGCSSVALGVLSMQAYSYFRRYPLDVWWYKALVAVIWILELVDQAFIGHAVYFYVVTNWGDVNALLTSPVWSLILQVPLGAAVGAVVKVCFGLRVWRFSKHNIPVTMLILVGALGQLAAAFVFTVRAASIPSLAEVGRLKFIGSIALGLGMATDVVTAAALCWFLRNLKTGYRKDDSIVNKLSVYAINTGTISSAISLCTLVLYDIMPNNFIFMSFYFVLSKVYANSFYAALNTRRSVRGRGTENEQTTVPTFLMVAQTTTIKHEGGNDTPVFSTTLRSESNGTFSPIGGPREPAPISTMPPLHYQMPYSTFDHDYSQPSQIKSWS</sequence>
<organism evidence="4 5">
    <name type="scientific">Dichomitus squalens</name>
    <dbReference type="NCBI Taxonomy" id="114155"/>
    <lineage>
        <taxon>Eukaryota</taxon>
        <taxon>Fungi</taxon>
        <taxon>Dikarya</taxon>
        <taxon>Basidiomycota</taxon>
        <taxon>Agaricomycotina</taxon>
        <taxon>Agaricomycetes</taxon>
        <taxon>Polyporales</taxon>
        <taxon>Polyporaceae</taxon>
        <taxon>Dichomitus</taxon>
    </lineage>
</organism>
<dbReference type="Pfam" id="PF20152">
    <property type="entry name" value="DUF6534"/>
    <property type="match status" value="1"/>
</dbReference>
<feature type="transmembrane region" description="Helical" evidence="1">
    <location>
        <begin position="97"/>
        <end position="118"/>
    </location>
</feature>